<gene>
    <name evidence="1" type="ORF">yberc0001_31150</name>
</gene>
<dbReference type="EMBL" id="AALC02000031">
    <property type="protein sequence ID" value="EEQ06283.1"/>
    <property type="molecule type" value="Genomic_DNA"/>
</dbReference>
<keyword evidence="2" id="KW-1185">Reference proteome</keyword>
<accession>A0ABP2E5M0</accession>
<organism evidence="1 2">
    <name type="scientific">Yersinia bercovieri ATCC 43970</name>
    <dbReference type="NCBI Taxonomy" id="349968"/>
    <lineage>
        <taxon>Bacteria</taxon>
        <taxon>Pseudomonadati</taxon>
        <taxon>Pseudomonadota</taxon>
        <taxon>Gammaproteobacteria</taxon>
        <taxon>Enterobacterales</taxon>
        <taxon>Yersiniaceae</taxon>
        <taxon>Yersinia</taxon>
    </lineage>
</organism>
<sequence>MHFYSSRASSAHIHDVRIGPDGYLYLLTNESGGKLLKISITVG</sequence>
<protein>
    <submittedName>
        <fullName evidence="1">Soluble aldose sugar dehydrogenase yliI</fullName>
    </submittedName>
</protein>
<proteinExistence type="predicted"/>
<comment type="caution">
    <text evidence="1">The sequence shown here is derived from an EMBL/GenBank/DDBJ whole genome shotgun (WGS) entry which is preliminary data.</text>
</comment>
<evidence type="ECO:0000313" key="1">
    <source>
        <dbReference type="EMBL" id="EEQ06283.1"/>
    </source>
</evidence>
<reference evidence="1" key="1">
    <citation type="submission" date="2008-12" db="EMBL/GenBank/DDBJ databases">
        <title>Annotation of the Yersinia bercovieri ATCC 43970 genome.</title>
        <authorList>
            <person name="Read T.D."/>
            <person name="Akmal A."/>
            <person name="Bishop-Lilly K."/>
            <person name="Chen P.E."/>
            <person name="Cook C."/>
            <person name="Kiley M.P."/>
            <person name="Lentz S."/>
            <person name="Mateczun A."/>
            <person name="Nagarajan N."/>
            <person name="Nolan N."/>
            <person name="Osborne B.I."/>
            <person name="Pop M."/>
            <person name="Sozhamannan S."/>
            <person name="Stewart A.C."/>
            <person name="Sulakvelidze A."/>
            <person name="Thomason B."/>
            <person name="Willner K."/>
            <person name="Zwick M.E."/>
        </authorList>
    </citation>
    <scope>NUCLEOTIDE SEQUENCE [LARGE SCALE GENOMIC DNA]</scope>
    <source>
        <strain evidence="1">ATCC 43970</strain>
    </source>
</reference>
<name>A0ABP2E5M0_YERBE</name>
<dbReference type="Proteomes" id="UP000010319">
    <property type="component" value="Unassembled WGS sequence"/>
</dbReference>
<evidence type="ECO:0000313" key="2">
    <source>
        <dbReference type="Proteomes" id="UP000010319"/>
    </source>
</evidence>